<dbReference type="Gene3D" id="1.20.58.80">
    <property type="entry name" value="Phosphotransferase system, lactose/cellobiose-type IIA subunit"/>
    <property type="match status" value="1"/>
</dbReference>
<dbReference type="InterPro" id="IPR001683">
    <property type="entry name" value="PX_dom"/>
</dbReference>
<protein>
    <submittedName>
        <fullName evidence="5">Ribosomal protein S6 kinase delta-1</fullName>
    </submittedName>
</protein>
<keyword evidence="5" id="KW-0418">Kinase</keyword>
<feature type="region of interest" description="Disordered" evidence="1">
    <location>
        <begin position="277"/>
        <end position="297"/>
    </location>
</feature>
<dbReference type="Proteomes" id="UP001652582">
    <property type="component" value="Chromosome 2"/>
</dbReference>
<name>A0ABM3LY50_BICAN</name>
<dbReference type="SUPFAM" id="SSF116846">
    <property type="entry name" value="MIT domain"/>
    <property type="match status" value="1"/>
</dbReference>
<reference evidence="4" key="1">
    <citation type="submission" date="2025-05" db="UniProtKB">
        <authorList>
            <consortium name="RefSeq"/>
        </authorList>
    </citation>
    <scope>NUCLEOTIDE SEQUENCE [LARGE SCALE GENOMIC DNA]</scope>
</reference>
<evidence type="ECO:0000313" key="4">
    <source>
        <dbReference type="Proteomes" id="UP001652582"/>
    </source>
</evidence>
<dbReference type="Pfam" id="PF04212">
    <property type="entry name" value="MIT"/>
    <property type="match status" value="1"/>
</dbReference>
<dbReference type="InterPro" id="IPR011009">
    <property type="entry name" value="Kinase-like_dom_sf"/>
</dbReference>
<evidence type="ECO:0000313" key="5">
    <source>
        <dbReference type="RefSeq" id="XP_052744007.1"/>
    </source>
</evidence>
<evidence type="ECO:0000259" key="2">
    <source>
        <dbReference type="SMART" id="SM00312"/>
    </source>
</evidence>
<dbReference type="Gene3D" id="3.30.200.20">
    <property type="entry name" value="Phosphorylase Kinase, domain 1"/>
    <property type="match status" value="1"/>
</dbReference>
<dbReference type="RefSeq" id="XP_052744007.1">
    <property type="nucleotide sequence ID" value="XM_052888047.1"/>
</dbReference>
<dbReference type="SUPFAM" id="SSF64268">
    <property type="entry name" value="PX domain"/>
    <property type="match status" value="1"/>
</dbReference>
<dbReference type="SMART" id="SM00312">
    <property type="entry name" value="PX"/>
    <property type="match status" value="1"/>
</dbReference>
<dbReference type="PANTHER" id="PTHR15508">
    <property type="entry name" value="RIBOSOMAL PROTEIN S6 KINASE"/>
    <property type="match status" value="1"/>
</dbReference>
<dbReference type="SMART" id="SM00745">
    <property type="entry name" value="MIT"/>
    <property type="match status" value="1"/>
</dbReference>
<dbReference type="SUPFAM" id="SSF56112">
    <property type="entry name" value="Protein kinase-like (PK-like)"/>
    <property type="match status" value="1"/>
</dbReference>
<feature type="compositionally biased region" description="Low complexity" evidence="1">
    <location>
        <begin position="278"/>
        <end position="291"/>
    </location>
</feature>
<accession>A0ABM3LY50</accession>
<dbReference type="InterPro" id="IPR036181">
    <property type="entry name" value="MIT_dom_sf"/>
</dbReference>
<dbReference type="CDD" id="cd02677">
    <property type="entry name" value="MIT_SNX15"/>
    <property type="match status" value="1"/>
</dbReference>
<dbReference type="Gene3D" id="3.30.1520.10">
    <property type="entry name" value="Phox-like domain"/>
    <property type="match status" value="1"/>
</dbReference>
<feature type="compositionally biased region" description="Polar residues" evidence="1">
    <location>
        <begin position="167"/>
        <end position="177"/>
    </location>
</feature>
<dbReference type="Pfam" id="PF00787">
    <property type="entry name" value="PX"/>
    <property type="match status" value="1"/>
</dbReference>
<feature type="domain" description="PX" evidence="2">
    <location>
        <begin position="5"/>
        <end position="123"/>
    </location>
</feature>
<dbReference type="GeneID" id="112051986"/>
<feature type="region of interest" description="Disordered" evidence="1">
    <location>
        <begin position="151"/>
        <end position="177"/>
    </location>
</feature>
<dbReference type="PANTHER" id="PTHR15508:SF8">
    <property type="entry name" value="LD24550P"/>
    <property type="match status" value="1"/>
</dbReference>
<evidence type="ECO:0000259" key="3">
    <source>
        <dbReference type="SMART" id="SM00745"/>
    </source>
</evidence>
<dbReference type="GO" id="GO:0016301">
    <property type="term" value="F:kinase activity"/>
    <property type="evidence" value="ECO:0007669"/>
    <property type="project" value="UniProtKB-KW"/>
</dbReference>
<keyword evidence="4" id="KW-1185">Reference proteome</keyword>
<evidence type="ECO:0000256" key="1">
    <source>
        <dbReference type="SAM" id="MobiDB-lite"/>
    </source>
</evidence>
<dbReference type="InterPro" id="IPR036871">
    <property type="entry name" value="PX_dom_sf"/>
</dbReference>
<gene>
    <name evidence="5" type="primary">LOC112051986</name>
</gene>
<feature type="domain" description="MIT" evidence="3">
    <location>
        <begin position="322"/>
        <end position="399"/>
    </location>
</feature>
<keyword evidence="5" id="KW-0808">Transferase</keyword>
<sequence>MSVRDKWVRRFSIDETAKHKNGFTIYKITSVLFPLESPEAVTVVSVWKRYSDVQRLHKAMSSLHAGLHLRGAFPALAKSSYFKRFHPEVIEERAKTIKVLMEFVAEHRLLFTSTDFVNFLQTGYPAPEAAGGVINAIRSSLQLPIEDAPPLEYQTSDDEAKTPSVHLPQSPQRTTDSQADIDNIDVSQIPIYEAADVEIRESPKTTEPLSNSNSFESINSLESLGSDLFEELNKVAIDNKKSFVKKNVLPDLILFDAPSTSSFEDYHTMRNTDAETMSLNSSINDPSSSTYDDSRRSSSRVSLYSRRSVLSVSNVENKSKTEDSYIFEAGYMLNLAARCEDMGDHQRAFECYKSGIEKMLIGVQSDSDQQRRALVKQKTNKYLAYAEAIYRQHLSRPDHALLLERDDGAPARVHCSLPLSMLRKPYEELALYRVLAVLGSSMMLVLHKTDHTCYAMKVIQKIPNNLTEFDDYFQQRIEETRQPILPTVIPYMVPLHAYVETNNLLFLILAYAPGERLFDYIKNYAKSIPNTPARELNLENVFAEPKKNKIDIRNDNDSIDVIDANVNIATRVTRSDSRHKLDLTDANVNAVLNNIESVPQSDSTGIDVLSDINKNVGKTDSLDNMEVSELVMNSQKLLLNVDKALTDVPKICKMEEEADVAAAVEEQEAAMIRETDRRDDRVETMSLARVWPASGRRDVLPPSGVCLWGAQILTALESLHNAGVICRSLYI</sequence>
<dbReference type="InterPro" id="IPR007330">
    <property type="entry name" value="MIT_dom"/>
</dbReference>
<proteinExistence type="predicted"/>
<dbReference type="InterPro" id="IPR051866">
    <property type="entry name" value="Intracell_Sig-Traffick_Protein"/>
</dbReference>
<reference evidence="5" key="2">
    <citation type="submission" date="2025-08" db="UniProtKB">
        <authorList>
            <consortium name="RefSeq"/>
        </authorList>
    </citation>
    <scope>IDENTIFICATION</scope>
</reference>
<organism evidence="4 5">
    <name type="scientific">Bicyclus anynana</name>
    <name type="common">Squinting bush brown butterfly</name>
    <dbReference type="NCBI Taxonomy" id="110368"/>
    <lineage>
        <taxon>Eukaryota</taxon>
        <taxon>Metazoa</taxon>
        <taxon>Ecdysozoa</taxon>
        <taxon>Arthropoda</taxon>
        <taxon>Hexapoda</taxon>
        <taxon>Insecta</taxon>
        <taxon>Pterygota</taxon>
        <taxon>Neoptera</taxon>
        <taxon>Endopterygota</taxon>
        <taxon>Lepidoptera</taxon>
        <taxon>Glossata</taxon>
        <taxon>Ditrysia</taxon>
        <taxon>Papilionoidea</taxon>
        <taxon>Nymphalidae</taxon>
        <taxon>Satyrinae</taxon>
        <taxon>Satyrini</taxon>
        <taxon>Mycalesina</taxon>
        <taxon>Bicyclus</taxon>
    </lineage>
</organism>